<dbReference type="CDD" id="cd07250">
    <property type="entry name" value="HPPD_C_like"/>
    <property type="match status" value="1"/>
</dbReference>
<keyword evidence="1" id="KW-0479">Metal-binding</keyword>
<feature type="signal peptide" evidence="3">
    <location>
        <begin position="1"/>
        <end position="22"/>
    </location>
</feature>
<evidence type="ECO:0000313" key="5">
    <source>
        <dbReference type="EMBL" id="CAG7731976.1"/>
    </source>
</evidence>
<dbReference type="GO" id="GO:0003868">
    <property type="term" value="F:4-hydroxyphenylpyruvate dioxygenase activity"/>
    <property type="evidence" value="ECO:0007669"/>
    <property type="project" value="InterPro"/>
</dbReference>
<keyword evidence="6" id="KW-1185">Reference proteome</keyword>
<feature type="domain" description="VOC" evidence="4">
    <location>
        <begin position="289"/>
        <end position="457"/>
    </location>
</feature>
<comment type="caution">
    <text evidence="5">The sequence shown here is derived from an EMBL/GenBank/DDBJ whole genome shotgun (WGS) entry which is preliminary data.</text>
</comment>
<dbReference type="GO" id="GO:0009072">
    <property type="term" value="P:aromatic amino acid metabolic process"/>
    <property type="evidence" value="ECO:0007669"/>
    <property type="project" value="InterPro"/>
</dbReference>
<accession>A0A8J2PCM3</accession>
<evidence type="ECO:0000256" key="1">
    <source>
        <dbReference type="ARBA" id="ARBA00022723"/>
    </source>
</evidence>
<dbReference type="AlphaFoldDB" id="A0A8J2PCM3"/>
<protein>
    <recommendedName>
        <fullName evidence="4">VOC domain-containing protein</fullName>
    </recommendedName>
</protein>
<keyword evidence="3" id="KW-0732">Signal</keyword>
<evidence type="ECO:0000256" key="2">
    <source>
        <dbReference type="SAM" id="MobiDB-lite"/>
    </source>
</evidence>
<dbReference type="OrthoDB" id="414569at2759"/>
<dbReference type="Proteomes" id="UP000708208">
    <property type="component" value="Unassembled WGS sequence"/>
</dbReference>
<name>A0A8J2PCM3_9HEXA</name>
<feature type="chain" id="PRO_5035295381" description="VOC domain-containing protein" evidence="3">
    <location>
        <begin position="23"/>
        <end position="540"/>
    </location>
</feature>
<evidence type="ECO:0000259" key="4">
    <source>
        <dbReference type="PROSITE" id="PS51819"/>
    </source>
</evidence>
<dbReference type="PANTHER" id="PTHR11959:SF10">
    <property type="entry name" value="4-HYDROXYPHENYLPYRUVATE DIOXYGENASE-LIKE PROTEIN"/>
    <property type="match status" value="1"/>
</dbReference>
<dbReference type="Pfam" id="PF00903">
    <property type="entry name" value="Glyoxalase"/>
    <property type="match status" value="1"/>
</dbReference>
<evidence type="ECO:0000256" key="3">
    <source>
        <dbReference type="SAM" id="SignalP"/>
    </source>
</evidence>
<dbReference type="GO" id="GO:0046872">
    <property type="term" value="F:metal ion binding"/>
    <property type="evidence" value="ECO:0007669"/>
    <property type="project" value="UniProtKB-KW"/>
</dbReference>
<sequence>MTSTNHIMSILLIIESFPATSDIPEPSRETTTIYLILNTEGFIQGYGSARVSFFNLLFPHINKPAEQLPVITTGVTKFDMMFLEWLMKIELKLNTEAHTTQINSFSRLFRGVVKKYPSFRSLRKLYSGGSSGVEMPGKKTLQRHPTNTKHEEDSQNLSVLNTNQSDSCKVVGEFPRRPPGEPWTVFCCESSSSPHIDSVFNMAVQVQNLKVTMYRLKQLGCFILQDITNISDEYGEVNYAIVKSCCGNVVHTLIEKTGYDGWFLPEYERVDVAAKPTLIDDYDLSSNSFFDHVTLVCRTGGTNDIIRWYQDAFEMKRFITNRQDSEEEGIVIGDDVGMRLKVMEFWKCSEVGIASTDCQDGSGIEEDASWEPLKIVIAESLPDIQNTQVEQFIADHNGPGLQHIGLHTSDIVTTVNGLSKRGIRFREPPPTYYTDLGQRGAIELAGEDPAILSKYGILLDVEADPFDEDDSLYPSPESNTQKYLMQIFTHPIFNRDTFFLEVIQRKGARGFGVGNVTALARSVNAYQQLLQNQEYLLGNK</sequence>
<dbReference type="InterPro" id="IPR005956">
    <property type="entry name" value="4OHPhenylPyrv_dOase"/>
</dbReference>
<proteinExistence type="predicted"/>
<dbReference type="PANTHER" id="PTHR11959">
    <property type="entry name" value="4-HYDROXYPHENYLPYRUVATE DIOXYGENASE"/>
    <property type="match status" value="1"/>
</dbReference>
<gene>
    <name evidence="5" type="ORF">AFUS01_LOCUS20523</name>
</gene>
<reference evidence="5" key="1">
    <citation type="submission" date="2021-06" db="EMBL/GenBank/DDBJ databases">
        <authorList>
            <person name="Hodson N. C."/>
            <person name="Mongue J. A."/>
            <person name="Jaron S. K."/>
        </authorList>
    </citation>
    <scope>NUCLEOTIDE SEQUENCE</scope>
</reference>
<dbReference type="PROSITE" id="PS51819">
    <property type="entry name" value="VOC"/>
    <property type="match status" value="1"/>
</dbReference>
<evidence type="ECO:0000313" key="6">
    <source>
        <dbReference type="Proteomes" id="UP000708208"/>
    </source>
</evidence>
<dbReference type="InterPro" id="IPR041735">
    <property type="entry name" value="4OHPhenylPyrv_dOase_C"/>
</dbReference>
<dbReference type="EMBL" id="CAJVCH010222419">
    <property type="protein sequence ID" value="CAG7731976.1"/>
    <property type="molecule type" value="Genomic_DNA"/>
</dbReference>
<feature type="region of interest" description="Disordered" evidence="2">
    <location>
        <begin position="129"/>
        <end position="156"/>
    </location>
</feature>
<organism evidence="5 6">
    <name type="scientific">Allacma fusca</name>
    <dbReference type="NCBI Taxonomy" id="39272"/>
    <lineage>
        <taxon>Eukaryota</taxon>
        <taxon>Metazoa</taxon>
        <taxon>Ecdysozoa</taxon>
        <taxon>Arthropoda</taxon>
        <taxon>Hexapoda</taxon>
        <taxon>Collembola</taxon>
        <taxon>Symphypleona</taxon>
        <taxon>Sminthuridae</taxon>
        <taxon>Allacma</taxon>
    </lineage>
</organism>
<dbReference type="InterPro" id="IPR037523">
    <property type="entry name" value="VOC_core"/>
</dbReference>
<dbReference type="InterPro" id="IPR004360">
    <property type="entry name" value="Glyas_Fos-R_dOase_dom"/>
</dbReference>